<sequence length="156" mass="16562">MADASLPRPSLLGWSLAALLREWKARIAVIAADLPHGERGYQVLSVAAHEQPPTQSALAARLGIDRTVMTYVLDELSAAGLIERRLDPADRRARRIAATARGRDAVAALDIRVRAAEDELLSGLEPGQRAQLCGLLEHAASGAAPGDDRCAVTARA</sequence>
<evidence type="ECO:0000313" key="6">
    <source>
        <dbReference type="Proteomes" id="UP001501645"/>
    </source>
</evidence>
<dbReference type="PROSITE" id="PS50995">
    <property type="entry name" value="HTH_MARR_2"/>
    <property type="match status" value="1"/>
</dbReference>
<accession>A0ABP9AFC9</accession>
<evidence type="ECO:0000256" key="2">
    <source>
        <dbReference type="ARBA" id="ARBA00023125"/>
    </source>
</evidence>
<dbReference type="InterPro" id="IPR036390">
    <property type="entry name" value="WH_DNA-bd_sf"/>
</dbReference>
<dbReference type="InterPro" id="IPR000835">
    <property type="entry name" value="HTH_MarR-typ"/>
</dbReference>
<keyword evidence="6" id="KW-1185">Reference proteome</keyword>
<keyword evidence="3" id="KW-0804">Transcription</keyword>
<keyword evidence="1" id="KW-0805">Transcription regulation</keyword>
<gene>
    <name evidence="5" type="ORF">GCM10023351_26110</name>
</gene>
<dbReference type="Gene3D" id="1.10.10.10">
    <property type="entry name" value="Winged helix-like DNA-binding domain superfamily/Winged helix DNA-binding domain"/>
    <property type="match status" value="1"/>
</dbReference>
<dbReference type="RefSeq" id="WP_345439903.1">
    <property type="nucleotide sequence ID" value="NZ_BAABKO010000005.1"/>
</dbReference>
<dbReference type="InterPro" id="IPR036388">
    <property type="entry name" value="WH-like_DNA-bd_sf"/>
</dbReference>
<protein>
    <recommendedName>
        <fullName evidence="4">HTH marR-type domain-containing protein</fullName>
    </recommendedName>
</protein>
<name>A0ABP9AFC9_9MICO</name>
<organism evidence="5 6">
    <name type="scientific">Microbacterium gilvum</name>
    <dbReference type="NCBI Taxonomy" id="1336204"/>
    <lineage>
        <taxon>Bacteria</taxon>
        <taxon>Bacillati</taxon>
        <taxon>Actinomycetota</taxon>
        <taxon>Actinomycetes</taxon>
        <taxon>Micrococcales</taxon>
        <taxon>Microbacteriaceae</taxon>
        <taxon>Microbacterium</taxon>
    </lineage>
</organism>
<keyword evidence="2" id="KW-0238">DNA-binding</keyword>
<dbReference type="SUPFAM" id="SSF46785">
    <property type="entry name" value="Winged helix' DNA-binding domain"/>
    <property type="match status" value="1"/>
</dbReference>
<comment type="caution">
    <text evidence="5">The sequence shown here is derived from an EMBL/GenBank/DDBJ whole genome shotgun (WGS) entry which is preliminary data.</text>
</comment>
<evidence type="ECO:0000259" key="4">
    <source>
        <dbReference type="PROSITE" id="PS50995"/>
    </source>
</evidence>
<dbReference type="EMBL" id="BAABKO010000005">
    <property type="protein sequence ID" value="GAA4779897.1"/>
    <property type="molecule type" value="Genomic_DNA"/>
</dbReference>
<evidence type="ECO:0000256" key="3">
    <source>
        <dbReference type="ARBA" id="ARBA00023163"/>
    </source>
</evidence>
<evidence type="ECO:0000313" key="5">
    <source>
        <dbReference type="EMBL" id="GAA4779897.1"/>
    </source>
</evidence>
<dbReference type="SMART" id="SM00347">
    <property type="entry name" value="HTH_MARR"/>
    <property type="match status" value="1"/>
</dbReference>
<evidence type="ECO:0000256" key="1">
    <source>
        <dbReference type="ARBA" id="ARBA00023015"/>
    </source>
</evidence>
<dbReference type="Proteomes" id="UP001501645">
    <property type="component" value="Unassembled WGS sequence"/>
</dbReference>
<reference evidence="6" key="1">
    <citation type="journal article" date="2019" name="Int. J. Syst. Evol. Microbiol.">
        <title>The Global Catalogue of Microorganisms (GCM) 10K type strain sequencing project: providing services to taxonomists for standard genome sequencing and annotation.</title>
        <authorList>
            <consortium name="The Broad Institute Genomics Platform"/>
            <consortium name="The Broad Institute Genome Sequencing Center for Infectious Disease"/>
            <person name="Wu L."/>
            <person name="Ma J."/>
        </authorList>
    </citation>
    <scope>NUCLEOTIDE SEQUENCE [LARGE SCALE GENOMIC DNA]</scope>
    <source>
        <strain evidence="6">JCM 18537</strain>
    </source>
</reference>
<proteinExistence type="predicted"/>
<dbReference type="InterPro" id="IPR039422">
    <property type="entry name" value="MarR/SlyA-like"/>
</dbReference>
<dbReference type="PANTHER" id="PTHR33164:SF64">
    <property type="entry name" value="TRANSCRIPTIONAL REGULATOR SLYA"/>
    <property type="match status" value="1"/>
</dbReference>
<feature type="domain" description="HTH marR-type" evidence="4">
    <location>
        <begin position="9"/>
        <end position="141"/>
    </location>
</feature>
<dbReference type="PRINTS" id="PR00598">
    <property type="entry name" value="HTHMARR"/>
</dbReference>
<dbReference type="PANTHER" id="PTHR33164">
    <property type="entry name" value="TRANSCRIPTIONAL REGULATOR, MARR FAMILY"/>
    <property type="match status" value="1"/>
</dbReference>
<dbReference type="Pfam" id="PF12802">
    <property type="entry name" value="MarR_2"/>
    <property type="match status" value="1"/>
</dbReference>